<keyword evidence="3" id="KW-1003">Cell membrane</keyword>
<keyword evidence="13" id="KW-1015">Disulfide bond</keyword>
<evidence type="ECO:0000256" key="3">
    <source>
        <dbReference type="ARBA" id="ARBA00022475"/>
    </source>
</evidence>
<dbReference type="InParanoid" id="A2EK36"/>
<keyword evidence="15" id="KW-0325">Glycoprotein</keyword>
<dbReference type="STRING" id="5722.A2EK36"/>
<keyword evidence="6 17" id="KW-0732">Signal</keyword>
<dbReference type="Pfam" id="PF13306">
    <property type="entry name" value="LRR_5"/>
    <property type="match status" value="1"/>
</dbReference>
<feature type="compositionally biased region" description="Low complexity" evidence="16">
    <location>
        <begin position="154"/>
        <end position="175"/>
    </location>
</feature>
<feature type="compositionally biased region" description="Gly residues" evidence="16">
    <location>
        <begin position="180"/>
        <end position="190"/>
    </location>
</feature>
<evidence type="ECO:0000256" key="11">
    <source>
        <dbReference type="ARBA" id="ARBA00023136"/>
    </source>
</evidence>
<organism evidence="19 20">
    <name type="scientific">Trichomonas vaginalis (strain ATCC PRA-98 / G3)</name>
    <dbReference type="NCBI Taxonomy" id="412133"/>
    <lineage>
        <taxon>Eukaryota</taxon>
        <taxon>Metamonada</taxon>
        <taxon>Parabasalia</taxon>
        <taxon>Trichomonadida</taxon>
        <taxon>Trichomonadidae</taxon>
        <taxon>Trichomonas</taxon>
    </lineage>
</organism>
<feature type="signal peptide" evidence="17">
    <location>
        <begin position="1"/>
        <end position="19"/>
    </location>
</feature>
<evidence type="ECO:0000256" key="7">
    <source>
        <dbReference type="ARBA" id="ARBA00022741"/>
    </source>
</evidence>
<sequence length="669" mass="71568">MSLFIIFSVFEAIFDFSYTGKSQNKTLEPGYYKFEVWGAQGGGSAYTQSGQGGKGGYSVGYLNLAETTTIYIQVGGVGKAAVYRLAEGGYNGGGCAWSSDYGDPGHGGGGGTDIRINEDDIYSRVIVAGGGGGGGEDNEMGGYGGGLTGGGNSAGNNYPGTQTSSSSGGAFFQGAHTAWDGGGGGGGTQGGSQTKPTGNSEGDSNGGSGGSGYVYTESTAKNYPIECKLTPKYYLTEASTTAGNQQITKPDGTTSTGHSGNGFARITVIDADFNYLILDNELSVNGFGNRCANVVVIKTVLTGKNIISIANNAFKDQSCITEVKIPETIRKIGSSAFENCENLVNVSFITSSSLISIGDSAFKMCSKLNSICDLSKVTSLGEYCFQGCSSLQSLSIPQVTSLSNSLFRDCTGLTSLNLSENLISIGTSAFQNTTFSIFNISYLNKIESISSSAFKDCFNLEEAYIPQELDSIGDNAFENCESLRYVNLPFNLKSLGKFCFSGCRNLQQIYIPYSLINIKNYAFGSSGIETVLIHSDAVVDGYAFYNCTFLKRVEIFDNAIVMPNGFSNCTNIQKVVVYDYVTLFNNSFDTISSSVFYFGTTDVCYPNTAEELARINSTEIYVRNEYPSDKFCEIQIVKCTSDSVSSSKCLNTPYYNDMQRLVLRARRRR</sequence>
<dbReference type="SMR" id="A2EK36"/>
<dbReference type="AlphaFoldDB" id="A2EK36"/>
<feature type="region of interest" description="Disordered" evidence="16">
    <location>
        <begin position="154"/>
        <end position="211"/>
    </location>
</feature>
<reference evidence="19" key="1">
    <citation type="submission" date="2006-10" db="EMBL/GenBank/DDBJ databases">
        <authorList>
            <person name="Amadeo P."/>
            <person name="Zhao Q."/>
            <person name="Wortman J."/>
            <person name="Fraser-Liggett C."/>
            <person name="Carlton J."/>
        </authorList>
    </citation>
    <scope>NUCLEOTIDE SEQUENCE</scope>
    <source>
        <strain evidence="19">G3</strain>
    </source>
</reference>
<dbReference type="Proteomes" id="UP000001542">
    <property type="component" value="Unassembled WGS sequence"/>
</dbReference>
<keyword evidence="4" id="KW-0808">Transferase</keyword>
<feature type="domain" description="ALK/LTK-like glycine-rich" evidence="18">
    <location>
        <begin position="25"/>
        <end position="269"/>
    </location>
</feature>
<dbReference type="PANTHER" id="PTHR45661:SF3">
    <property type="entry name" value="IG-LIKE DOMAIN-CONTAINING PROTEIN"/>
    <property type="match status" value="1"/>
</dbReference>
<evidence type="ECO:0000313" key="19">
    <source>
        <dbReference type="EMBL" id="EAY07020.1"/>
    </source>
</evidence>
<keyword evidence="8" id="KW-0418">Kinase</keyword>
<dbReference type="GO" id="GO:0004714">
    <property type="term" value="F:transmembrane receptor protein tyrosine kinase activity"/>
    <property type="evidence" value="ECO:0007669"/>
    <property type="project" value="UniProtKB-EC"/>
</dbReference>
<dbReference type="VEuPathDB" id="TrichDB:TVAG_174900"/>
<dbReference type="SUPFAM" id="SSF52058">
    <property type="entry name" value="L domain-like"/>
    <property type="match status" value="2"/>
</dbReference>
<dbReference type="GO" id="GO:0005886">
    <property type="term" value="C:plasma membrane"/>
    <property type="evidence" value="ECO:0007669"/>
    <property type="project" value="UniProtKB-SubCell"/>
</dbReference>
<keyword evidence="11" id="KW-0472">Membrane</keyword>
<name>A2EK36_TRIV3</name>
<dbReference type="EMBL" id="DS113410">
    <property type="protein sequence ID" value="EAY07020.1"/>
    <property type="molecule type" value="Genomic_DNA"/>
</dbReference>
<evidence type="ECO:0000256" key="8">
    <source>
        <dbReference type="ARBA" id="ARBA00022777"/>
    </source>
</evidence>
<protein>
    <recommendedName>
        <fullName evidence="2">receptor protein-tyrosine kinase</fullName>
        <ecNumber evidence="2">2.7.10.1</ecNumber>
    </recommendedName>
</protein>
<keyword evidence="14" id="KW-0675">Receptor</keyword>
<dbReference type="InterPro" id="IPR032675">
    <property type="entry name" value="LRR_dom_sf"/>
</dbReference>
<keyword evidence="20" id="KW-1185">Reference proteome</keyword>
<evidence type="ECO:0000256" key="12">
    <source>
        <dbReference type="ARBA" id="ARBA00023137"/>
    </source>
</evidence>
<evidence type="ECO:0000256" key="2">
    <source>
        <dbReference type="ARBA" id="ARBA00011902"/>
    </source>
</evidence>
<evidence type="ECO:0000256" key="16">
    <source>
        <dbReference type="SAM" id="MobiDB-lite"/>
    </source>
</evidence>
<evidence type="ECO:0000256" key="15">
    <source>
        <dbReference type="ARBA" id="ARBA00023180"/>
    </source>
</evidence>
<keyword evidence="5" id="KW-0812">Transmembrane</keyword>
<dbReference type="OrthoDB" id="2018313at2759"/>
<proteinExistence type="predicted"/>
<evidence type="ECO:0000256" key="10">
    <source>
        <dbReference type="ARBA" id="ARBA00022989"/>
    </source>
</evidence>
<reference evidence="19" key="2">
    <citation type="journal article" date="2007" name="Science">
        <title>Draft genome sequence of the sexually transmitted pathogen Trichomonas vaginalis.</title>
        <authorList>
            <person name="Carlton J.M."/>
            <person name="Hirt R.P."/>
            <person name="Silva J.C."/>
            <person name="Delcher A.L."/>
            <person name="Schatz M."/>
            <person name="Zhao Q."/>
            <person name="Wortman J.R."/>
            <person name="Bidwell S.L."/>
            <person name="Alsmark U.C.M."/>
            <person name="Besteiro S."/>
            <person name="Sicheritz-Ponten T."/>
            <person name="Noel C.J."/>
            <person name="Dacks J.B."/>
            <person name="Foster P.G."/>
            <person name="Simillion C."/>
            <person name="Van de Peer Y."/>
            <person name="Miranda-Saavedra D."/>
            <person name="Barton G.J."/>
            <person name="Westrop G.D."/>
            <person name="Mueller S."/>
            <person name="Dessi D."/>
            <person name="Fiori P.L."/>
            <person name="Ren Q."/>
            <person name="Paulsen I."/>
            <person name="Zhang H."/>
            <person name="Bastida-Corcuera F.D."/>
            <person name="Simoes-Barbosa A."/>
            <person name="Brown M.T."/>
            <person name="Hayes R.D."/>
            <person name="Mukherjee M."/>
            <person name="Okumura C.Y."/>
            <person name="Schneider R."/>
            <person name="Smith A.J."/>
            <person name="Vanacova S."/>
            <person name="Villalvazo M."/>
            <person name="Haas B.J."/>
            <person name="Pertea M."/>
            <person name="Feldblyum T.V."/>
            <person name="Utterback T.R."/>
            <person name="Shu C.L."/>
            <person name="Osoegawa K."/>
            <person name="de Jong P.J."/>
            <person name="Hrdy I."/>
            <person name="Horvathova L."/>
            <person name="Zubacova Z."/>
            <person name="Dolezal P."/>
            <person name="Malik S.B."/>
            <person name="Logsdon J.M. Jr."/>
            <person name="Henze K."/>
            <person name="Gupta A."/>
            <person name="Wang C.C."/>
            <person name="Dunne R.L."/>
            <person name="Upcroft J.A."/>
            <person name="Upcroft P."/>
            <person name="White O."/>
            <person name="Salzberg S.L."/>
            <person name="Tang P."/>
            <person name="Chiu C.-H."/>
            <person name="Lee Y.-S."/>
            <person name="Embley T.M."/>
            <person name="Coombs G.H."/>
            <person name="Mottram J.C."/>
            <person name="Tachezy J."/>
            <person name="Fraser-Liggett C.M."/>
            <person name="Johnson P.J."/>
        </authorList>
    </citation>
    <scope>NUCLEOTIDE SEQUENCE [LARGE SCALE GENOMIC DNA]</scope>
    <source>
        <strain evidence="19">G3</strain>
    </source>
</reference>
<dbReference type="PANTHER" id="PTHR45661">
    <property type="entry name" value="SURFACE ANTIGEN"/>
    <property type="match status" value="1"/>
</dbReference>
<keyword evidence="12" id="KW-0829">Tyrosine-protein kinase</keyword>
<dbReference type="Gene3D" id="3.80.10.10">
    <property type="entry name" value="Ribonuclease Inhibitor"/>
    <property type="match status" value="3"/>
</dbReference>
<dbReference type="InterPro" id="IPR055163">
    <property type="entry name" value="ALK/LTK-like_GRD"/>
</dbReference>
<dbReference type="EC" id="2.7.10.1" evidence="2"/>
<evidence type="ECO:0000256" key="9">
    <source>
        <dbReference type="ARBA" id="ARBA00022840"/>
    </source>
</evidence>
<evidence type="ECO:0000256" key="6">
    <source>
        <dbReference type="ARBA" id="ARBA00022729"/>
    </source>
</evidence>
<dbReference type="GO" id="GO:0005524">
    <property type="term" value="F:ATP binding"/>
    <property type="evidence" value="ECO:0007669"/>
    <property type="project" value="UniProtKB-KW"/>
</dbReference>
<dbReference type="VEuPathDB" id="TrichDB:TVAGG3_0974140"/>
<evidence type="ECO:0000259" key="18">
    <source>
        <dbReference type="Pfam" id="PF12810"/>
    </source>
</evidence>
<feature type="chain" id="PRO_5002643451" description="receptor protein-tyrosine kinase" evidence="17">
    <location>
        <begin position="20"/>
        <end position="669"/>
    </location>
</feature>
<evidence type="ECO:0000256" key="4">
    <source>
        <dbReference type="ARBA" id="ARBA00022679"/>
    </source>
</evidence>
<keyword evidence="10" id="KW-1133">Transmembrane helix</keyword>
<gene>
    <name evidence="19" type="ORF">TVAG_174900</name>
</gene>
<accession>A2EK36</accession>
<keyword evidence="7" id="KW-0547">Nucleotide-binding</keyword>
<dbReference type="InterPro" id="IPR026906">
    <property type="entry name" value="LRR_5"/>
</dbReference>
<evidence type="ECO:0000256" key="13">
    <source>
        <dbReference type="ARBA" id="ARBA00023157"/>
    </source>
</evidence>
<dbReference type="InterPro" id="IPR053139">
    <property type="entry name" value="Surface_bspA-like"/>
</dbReference>
<evidence type="ECO:0000256" key="14">
    <source>
        <dbReference type="ARBA" id="ARBA00023170"/>
    </source>
</evidence>
<dbReference type="RefSeq" id="XP_001319243.1">
    <property type="nucleotide sequence ID" value="XM_001319208.1"/>
</dbReference>
<evidence type="ECO:0000256" key="1">
    <source>
        <dbReference type="ARBA" id="ARBA00004251"/>
    </source>
</evidence>
<evidence type="ECO:0000256" key="17">
    <source>
        <dbReference type="SAM" id="SignalP"/>
    </source>
</evidence>
<comment type="subcellular location">
    <subcellularLocation>
        <location evidence="1">Cell membrane</location>
        <topology evidence="1">Single-pass type I membrane protein</topology>
    </subcellularLocation>
</comment>
<evidence type="ECO:0000256" key="5">
    <source>
        <dbReference type="ARBA" id="ARBA00022692"/>
    </source>
</evidence>
<evidence type="ECO:0000313" key="20">
    <source>
        <dbReference type="Proteomes" id="UP000001542"/>
    </source>
</evidence>
<dbReference type="KEGG" id="tva:4764904"/>
<dbReference type="Pfam" id="PF12810">
    <property type="entry name" value="ALK_LTK_GRD"/>
    <property type="match status" value="1"/>
</dbReference>
<keyword evidence="9" id="KW-0067">ATP-binding</keyword>